<dbReference type="Gene3D" id="3.40.50.150">
    <property type="entry name" value="Vaccinia Virus protein VP39"/>
    <property type="match status" value="1"/>
</dbReference>
<dbReference type="GO" id="GO:0008171">
    <property type="term" value="F:O-methyltransferase activity"/>
    <property type="evidence" value="ECO:0007669"/>
    <property type="project" value="InterPro"/>
</dbReference>
<feature type="domain" description="O-methyltransferase C-terminal" evidence="4">
    <location>
        <begin position="16"/>
        <end position="96"/>
    </location>
</feature>
<protein>
    <recommendedName>
        <fullName evidence="4">O-methyltransferase C-terminal domain-containing protein</fullName>
    </recommendedName>
</protein>
<proteinExistence type="predicted"/>
<evidence type="ECO:0000256" key="1">
    <source>
        <dbReference type="ARBA" id="ARBA00022603"/>
    </source>
</evidence>
<keyword evidence="2" id="KW-0808">Transferase</keyword>
<dbReference type="AlphaFoldDB" id="A0A8K0H1Y2"/>
<dbReference type="PANTHER" id="PTHR11746">
    <property type="entry name" value="O-METHYLTRANSFERASE"/>
    <property type="match status" value="1"/>
</dbReference>
<sequence>MSSPQLRCTLVFPMSKWIMHDWSDDVCVKILKNFKKAMPERSGKIIIVDAVLEAEGDDLFDDTKLVFDLVMLALSPSGKERTKIEWENLLKQGGFSCYNIIKIPALPSIIEAYPQ</sequence>
<organism evidence="5 6">
    <name type="scientific">Rhamnella rubrinervis</name>
    <dbReference type="NCBI Taxonomy" id="2594499"/>
    <lineage>
        <taxon>Eukaryota</taxon>
        <taxon>Viridiplantae</taxon>
        <taxon>Streptophyta</taxon>
        <taxon>Embryophyta</taxon>
        <taxon>Tracheophyta</taxon>
        <taxon>Spermatophyta</taxon>
        <taxon>Magnoliopsida</taxon>
        <taxon>eudicotyledons</taxon>
        <taxon>Gunneridae</taxon>
        <taxon>Pentapetalae</taxon>
        <taxon>rosids</taxon>
        <taxon>fabids</taxon>
        <taxon>Rosales</taxon>
        <taxon>Rhamnaceae</taxon>
        <taxon>rhamnoid group</taxon>
        <taxon>Rhamneae</taxon>
        <taxon>Rhamnella</taxon>
    </lineage>
</organism>
<dbReference type="InterPro" id="IPR001077">
    <property type="entry name" value="COMT_C"/>
</dbReference>
<dbReference type="OrthoDB" id="1606438at2759"/>
<gene>
    <name evidence="5" type="ORF">FNV43_RR13843</name>
</gene>
<reference evidence="5" key="1">
    <citation type="submission" date="2020-03" db="EMBL/GenBank/DDBJ databases">
        <title>A high-quality chromosome-level genome assembly of a woody plant with both climbing and erect habits, Rhamnella rubrinervis.</title>
        <authorList>
            <person name="Lu Z."/>
            <person name="Yang Y."/>
            <person name="Zhu X."/>
            <person name="Sun Y."/>
        </authorList>
    </citation>
    <scope>NUCLEOTIDE SEQUENCE</scope>
    <source>
        <strain evidence="5">BYM</strain>
        <tissue evidence="5">Leaf</tissue>
    </source>
</reference>
<evidence type="ECO:0000259" key="4">
    <source>
        <dbReference type="Pfam" id="PF00891"/>
    </source>
</evidence>
<dbReference type="Proteomes" id="UP000796880">
    <property type="component" value="Unassembled WGS sequence"/>
</dbReference>
<evidence type="ECO:0000313" key="5">
    <source>
        <dbReference type="EMBL" id="KAF3444153.1"/>
    </source>
</evidence>
<dbReference type="Pfam" id="PF00891">
    <property type="entry name" value="Methyltransf_2"/>
    <property type="match status" value="1"/>
</dbReference>
<keyword evidence="1" id="KW-0489">Methyltransferase</keyword>
<keyword evidence="3" id="KW-0949">S-adenosyl-L-methionine</keyword>
<comment type="caution">
    <text evidence="5">The sequence shown here is derived from an EMBL/GenBank/DDBJ whole genome shotgun (WGS) entry which is preliminary data.</text>
</comment>
<name>A0A8K0H1Y2_9ROSA</name>
<accession>A0A8K0H1Y2</accession>
<evidence type="ECO:0000313" key="6">
    <source>
        <dbReference type="Proteomes" id="UP000796880"/>
    </source>
</evidence>
<dbReference type="PROSITE" id="PS51683">
    <property type="entry name" value="SAM_OMT_II"/>
    <property type="match status" value="1"/>
</dbReference>
<dbReference type="InterPro" id="IPR029063">
    <property type="entry name" value="SAM-dependent_MTases_sf"/>
</dbReference>
<dbReference type="InterPro" id="IPR016461">
    <property type="entry name" value="COMT-like"/>
</dbReference>
<dbReference type="SUPFAM" id="SSF53335">
    <property type="entry name" value="S-adenosyl-L-methionine-dependent methyltransferases"/>
    <property type="match status" value="1"/>
</dbReference>
<dbReference type="EMBL" id="VOIH02000006">
    <property type="protein sequence ID" value="KAF3444153.1"/>
    <property type="molecule type" value="Genomic_DNA"/>
</dbReference>
<dbReference type="GO" id="GO:0032259">
    <property type="term" value="P:methylation"/>
    <property type="evidence" value="ECO:0007669"/>
    <property type="project" value="UniProtKB-KW"/>
</dbReference>
<keyword evidence="6" id="KW-1185">Reference proteome</keyword>
<evidence type="ECO:0000256" key="2">
    <source>
        <dbReference type="ARBA" id="ARBA00022679"/>
    </source>
</evidence>
<evidence type="ECO:0000256" key="3">
    <source>
        <dbReference type="ARBA" id="ARBA00022691"/>
    </source>
</evidence>